<reference evidence="1" key="1">
    <citation type="submission" date="2020-02" db="EMBL/GenBank/DDBJ databases">
        <authorList>
            <person name="Meier V. D."/>
        </authorList>
    </citation>
    <scope>NUCLEOTIDE SEQUENCE</scope>
    <source>
        <strain evidence="1">AVDCRST_MAG88</strain>
    </source>
</reference>
<protein>
    <submittedName>
        <fullName evidence="1">Uncharacterized protein</fullName>
    </submittedName>
</protein>
<dbReference type="AlphaFoldDB" id="A0A6J4V735"/>
<proteinExistence type="predicted"/>
<organism evidence="1">
    <name type="scientific">uncultured Thermomicrobiales bacterium</name>
    <dbReference type="NCBI Taxonomy" id="1645740"/>
    <lineage>
        <taxon>Bacteria</taxon>
        <taxon>Pseudomonadati</taxon>
        <taxon>Thermomicrobiota</taxon>
        <taxon>Thermomicrobia</taxon>
        <taxon>Thermomicrobiales</taxon>
        <taxon>environmental samples</taxon>
    </lineage>
</organism>
<evidence type="ECO:0000313" key="1">
    <source>
        <dbReference type="EMBL" id="CAA9570516.1"/>
    </source>
</evidence>
<gene>
    <name evidence="1" type="ORF">AVDCRST_MAG88-2287</name>
</gene>
<name>A0A6J4V735_9BACT</name>
<dbReference type="EMBL" id="CADCWM010000584">
    <property type="protein sequence ID" value="CAA9570516.1"/>
    <property type="molecule type" value="Genomic_DNA"/>
</dbReference>
<sequence length="53" mass="6005">MAMLLANPTEGLEKPFSARYWASTIRVLLGPSAPLDFVNSINHATTPHWRLRR</sequence>
<accession>A0A6J4V735</accession>